<evidence type="ECO:0000313" key="2">
    <source>
        <dbReference type="EMBL" id="RXW12574.1"/>
    </source>
</evidence>
<proteinExistence type="predicted"/>
<evidence type="ECO:0000256" key="1">
    <source>
        <dbReference type="SAM" id="MobiDB-lite"/>
    </source>
</evidence>
<dbReference type="AlphaFoldDB" id="A0A4Q2D2L9"/>
<keyword evidence="3" id="KW-1185">Reference proteome</keyword>
<dbReference type="Proteomes" id="UP000290288">
    <property type="component" value="Unassembled WGS sequence"/>
</dbReference>
<feature type="region of interest" description="Disordered" evidence="1">
    <location>
        <begin position="183"/>
        <end position="219"/>
    </location>
</feature>
<name>A0A4Q2D2L9_9AGAR</name>
<comment type="caution">
    <text evidence="2">The sequence shown here is derived from an EMBL/GenBank/DDBJ whole genome shotgun (WGS) entry which is preliminary data.</text>
</comment>
<gene>
    <name evidence="2" type="ORF">EST38_g13281</name>
</gene>
<dbReference type="OrthoDB" id="10528738at2759"/>
<sequence length="262" mass="29957">MALNGPPWNVLSSNKAPRVRDHEAAWPRNLYTLELAAPQDNPPKSFGGPEQFALNTEQRDFVHACAFFVGPVKEEGQDGEFLGALYGRFFSRWPTPVTEHYAWIIAKRKERIRLDLQWSYLASPLFRPPIEWDTFLSLSDRDLRWAQDTLLDHEKLTRRATHRRLPKIKRQLIVISDSEDDAEMVGPETLPQPVGLGPNLAGPSRHQDQGPFKRGPRSGFDVDGLVRQWHADAVNEERHARARMEAEARACLEAEDERPPAR</sequence>
<reference evidence="2 3" key="1">
    <citation type="submission" date="2019-01" db="EMBL/GenBank/DDBJ databases">
        <title>Draft genome sequence of Psathyrella aberdarensis IHI B618.</title>
        <authorList>
            <person name="Buettner E."/>
            <person name="Kellner H."/>
        </authorList>
    </citation>
    <scope>NUCLEOTIDE SEQUENCE [LARGE SCALE GENOMIC DNA]</scope>
    <source>
        <strain evidence="2 3">IHI B618</strain>
    </source>
</reference>
<organism evidence="2 3">
    <name type="scientific">Candolleomyces aberdarensis</name>
    <dbReference type="NCBI Taxonomy" id="2316362"/>
    <lineage>
        <taxon>Eukaryota</taxon>
        <taxon>Fungi</taxon>
        <taxon>Dikarya</taxon>
        <taxon>Basidiomycota</taxon>
        <taxon>Agaricomycotina</taxon>
        <taxon>Agaricomycetes</taxon>
        <taxon>Agaricomycetidae</taxon>
        <taxon>Agaricales</taxon>
        <taxon>Agaricineae</taxon>
        <taxon>Psathyrellaceae</taxon>
        <taxon>Candolleomyces</taxon>
    </lineage>
</organism>
<accession>A0A4Q2D2L9</accession>
<protein>
    <submittedName>
        <fullName evidence="2">Uncharacterized protein</fullName>
    </submittedName>
</protein>
<evidence type="ECO:0000313" key="3">
    <source>
        <dbReference type="Proteomes" id="UP000290288"/>
    </source>
</evidence>
<dbReference type="EMBL" id="SDEE01001195">
    <property type="protein sequence ID" value="RXW12574.1"/>
    <property type="molecule type" value="Genomic_DNA"/>
</dbReference>